<evidence type="ECO:0000256" key="2">
    <source>
        <dbReference type="ARBA" id="ARBA00022801"/>
    </source>
</evidence>
<evidence type="ECO:0000259" key="3">
    <source>
        <dbReference type="Pfam" id="PF02230"/>
    </source>
</evidence>
<dbReference type="SUPFAM" id="SSF53474">
    <property type="entry name" value="alpha/beta-Hydrolases"/>
    <property type="match status" value="1"/>
</dbReference>
<dbReference type="RefSeq" id="WP_114984117.1">
    <property type="nucleotide sequence ID" value="NZ_CP027806.1"/>
</dbReference>
<protein>
    <submittedName>
        <fullName evidence="4">Putative esterase</fullName>
    </submittedName>
</protein>
<evidence type="ECO:0000313" key="5">
    <source>
        <dbReference type="Proteomes" id="UP000254808"/>
    </source>
</evidence>
<dbReference type="InterPro" id="IPR029058">
    <property type="entry name" value="AB_hydrolase_fold"/>
</dbReference>
<reference evidence="4 5" key="1">
    <citation type="submission" date="2018-03" db="EMBL/GenBank/DDBJ databases">
        <title>Phenotypic and genomic properties of Cyclonatronum proteinivorum gen. nov., sp. nov., a haloalkaliphilic bacteroidete from soda lakes possessing Na+-translocating rhodopsin.</title>
        <authorList>
            <person name="Toshchakov S.V."/>
            <person name="Korzhenkov A."/>
            <person name="Samarov N.I."/>
            <person name="Kublanov I.V."/>
            <person name="Muntyan M.S."/>
            <person name="Sorokin D.Y."/>
        </authorList>
    </citation>
    <scope>NUCLEOTIDE SEQUENCE [LARGE SCALE GENOMIC DNA]</scope>
    <source>
        <strain evidence="4 5">Omega</strain>
    </source>
</reference>
<keyword evidence="2" id="KW-0378">Hydrolase</keyword>
<accession>A0A345UK62</accession>
<proteinExistence type="predicted"/>
<dbReference type="EMBL" id="CP027806">
    <property type="protein sequence ID" value="AXJ00864.1"/>
    <property type="molecule type" value="Genomic_DNA"/>
</dbReference>
<keyword evidence="1" id="KW-0732">Signal</keyword>
<feature type="domain" description="Phospholipase/carboxylesterase/thioesterase" evidence="3">
    <location>
        <begin position="21"/>
        <end position="201"/>
    </location>
</feature>
<organism evidence="4 5">
    <name type="scientific">Cyclonatronum proteinivorum</name>
    <dbReference type="NCBI Taxonomy" id="1457365"/>
    <lineage>
        <taxon>Bacteria</taxon>
        <taxon>Pseudomonadati</taxon>
        <taxon>Balneolota</taxon>
        <taxon>Balneolia</taxon>
        <taxon>Balneolales</taxon>
        <taxon>Cyclonatronaceae</taxon>
        <taxon>Cyclonatronum</taxon>
    </lineage>
</organism>
<dbReference type="PANTHER" id="PTHR43037:SF5">
    <property type="entry name" value="FERULOYL ESTERASE"/>
    <property type="match status" value="1"/>
</dbReference>
<dbReference type="PANTHER" id="PTHR43037">
    <property type="entry name" value="UNNAMED PRODUCT-RELATED"/>
    <property type="match status" value="1"/>
</dbReference>
<dbReference type="InterPro" id="IPR050955">
    <property type="entry name" value="Plant_Biomass_Hydrol_Est"/>
</dbReference>
<dbReference type="InterPro" id="IPR003140">
    <property type="entry name" value="PLipase/COase/thioEstase"/>
</dbReference>
<evidence type="ECO:0000313" key="4">
    <source>
        <dbReference type="EMBL" id="AXJ00864.1"/>
    </source>
</evidence>
<sequence>MEVLSSGKTSFKVEVPYKLFQTGENRPKPLIVYLHGSGQNIEGFEKKMISLQGIEAYHLFIQGPYPDFRKVKHRGKWGFGWYLYNGKQGAFKKSLEYTSEFIQSIIDTVTLRLHVNRLCIIGYSMGAYQAGYFAFSRWKHTNDLIMIGGRLKAESFNEKRFRKCGHINVIAIHGKQDTIVPIEAQREALNLIKEHGVPTRMIELESDHKMTDNVPHLIIDTLSQIGYDTVKITQDTNQ</sequence>
<keyword evidence="5" id="KW-1185">Reference proteome</keyword>
<dbReference type="AlphaFoldDB" id="A0A345UK62"/>
<dbReference type="Proteomes" id="UP000254808">
    <property type="component" value="Chromosome"/>
</dbReference>
<dbReference type="OrthoDB" id="9764953at2"/>
<evidence type="ECO:0000256" key="1">
    <source>
        <dbReference type="ARBA" id="ARBA00022729"/>
    </source>
</evidence>
<gene>
    <name evidence="4" type="ORF">CYPRO_1613</name>
</gene>
<dbReference type="GO" id="GO:0016787">
    <property type="term" value="F:hydrolase activity"/>
    <property type="evidence" value="ECO:0007669"/>
    <property type="project" value="UniProtKB-KW"/>
</dbReference>
<name>A0A345UK62_9BACT</name>
<dbReference type="Pfam" id="PF02230">
    <property type="entry name" value="Abhydrolase_2"/>
    <property type="match status" value="1"/>
</dbReference>
<dbReference type="Gene3D" id="3.40.50.1820">
    <property type="entry name" value="alpha/beta hydrolase"/>
    <property type="match status" value="1"/>
</dbReference>
<dbReference type="KEGG" id="cprv:CYPRO_1613"/>